<comment type="caution">
    <text evidence="5">The sequence shown here is derived from an EMBL/GenBank/DDBJ whole genome shotgun (WGS) entry which is preliminary data.</text>
</comment>
<accession>A0ABR9VNW6</accession>
<dbReference type="PANTHER" id="PTHR30408">
    <property type="entry name" value="TYPE-1 RESTRICTION ENZYME ECOKI SPECIFICITY PROTEIN"/>
    <property type="match status" value="1"/>
</dbReference>
<keyword evidence="5" id="KW-0255">Endonuclease</keyword>
<feature type="domain" description="Type I restriction modification DNA specificity" evidence="4">
    <location>
        <begin position="10"/>
        <end position="194"/>
    </location>
</feature>
<dbReference type="Gene3D" id="1.10.287.1120">
    <property type="entry name" value="Bipartite methylase S protein"/>
    <property type="match status" value="1"/>
</dbReference>
<dbReference type="Gene3D" id="3.90.220.20">
    <property type="entry name" value="DNA methylase specificity domains"/>
    <property type="match status" value="1"/>
</dbReference>
<keyword evidence="6" id="KW-1185">Reference proteome</keyword>
<gene>
    <name evidence="5" type="ORF">IQ227_24550</name>
</gene>
<dbReference type="InterPro" id="IPR044946">
    <property type="entry name" value="Restrct_endonuc_typeI_TRD_sf"/>
</dbReference>
<dbReference type="InterPro" id="IPR000055">
    <property type="entry name" value="Restrct_endonuc_typeI_TRD"/>
</dbReference>
<dbReference type="InterPro" id="IPR052021">
    <property type="entry name" value="Type-I_RS_S_subunit"/>
</dbReference>
<dbReference type="PANTHER" id="PTHR30408:SF12">
    <property type="entry name" value="TYPE I RESTRICTION ENZYME MJAVIII SPECIFICITY SUBUNIT"/>
    <property type="match status" value="1"/>
</dbReference>
<dbReference type="GO" id="GO:0004519">
    <property type="term" value="F:endonuclease activity"/>
    <property type="evidence" value="ECO:0007669"/>
    <property type="project" value="UniProtKB-KW"/>
</dbReference>
<evidence type="ECO:0000256" key="1">
    <source>
        <dbReference type="ARBA" id="ARBA00010923"/>
    </source>
</evidence>
<proteinExistence type="inferred from homology"/>
<evidence type="ECO:0000259" key="4">
    <source>
        <dbReference type="Pfam" id="PF01420"/>
    </source>
</evidence>
<evidence type="ECO:0000256" key="2">
    <source>
        <dbReference type="ARBA" id="ARBA00022747"/>
    </source>
</evidence>
<dbReference type="SUPFAM" id="SSF116734">
    <property type="entry name" value="DNA methylase specificity domain"/>
    <property type="match status" value="1"/>
</dbReference>
<protein>
    <submittedName>
        <fullName evidence="5">Restriction endonuclease subunit S</fullName>
    </submittedName>
</protein>
<keyword evidence="2" id="KW-0680">Restriction system</keyword>
<name>A0ABR9VNW6_9CYAN</name>
<comment type="similarity">
    <text evidence="1">Belongs to the type-I restriction system S methylase family.</text>
</comment>
<organism evidence="5 6">
    <name type="scientific">Sphaerospermopsis aphanizomenoides LEGE 00250</name>
    <dbReference type="NCBI Taxonomy" id="2777972"/>
    <lineage>
        <taxon>Bacteria</taxon>
        <taxon>Bacillati</taxon>
        <taxon>Cyanobacteriota</taxon>
        <taxon>Cyanophyceae</taxon>
        <taxon>Nostocales</taxon>
        <taxon>Aphanizomenonaceae</taxon>
        <taxon>Sphaerospermopsis</taxon>
        <taxon>Sphaerospermopsis aphanizomenoides</taxon>
    </lineage>
</organism>
<keyword evidence="5" id="KW-0540">Nuclease</keyword>
<reference evidence="5 6" key="1">
    <citation type="submission" date="2020-10" db="EMBL/GenBank/DDBJ databases">
        <authorList>
            <person name="Castelo-Branco R."/>
            <person name="Eusebio N."/>
            <person name="Adriana R."/>
            <person name="Vieira A."/>
            <person name="Brugerolle De Fraissinette N."/>
            <person name="Rezende De Castro R."/>
            <person name="Schneider M.P."/>
            <person name="Vasconcelos V."/>
            <person name="Leao P.N."/>
        </authorList>
    </citation>
    <scope>NUCLEOTIDE SEQUENCE [LARGE SCALE GENOMIC DNA]</scope>
    <source>
        <strain evidence="5 6">LEGE 00250</strain>
    </source>
</reference>
<dbReference type="Proteomes" id="UP000606776">
    <property type="component" value="Unassembled WGS sequence"/>
</dbReference>
<keyword evidence="5" id="KW-0378">Hydrolase</keyword>
<evidence type="ECO:0000313" key="5">
    <source>
        <dbReference type="EMBL" id="MBE9239100.1"/>
    </source>
</evidence>
<keyword evidence="3" id="KW-0238">DNA-binding</keyword>
<evidence type="ECO:0000313" key="6">
    <source>
        <dbReference type="Proteomes" id="UP000606776"/>
    </source>
</evidence>
<dbReference type="EMBL" id="JADEWB010000264">
    <property type="protein sequence ID" value="MBE9239100.1"/>
    <property type="molecule type" value="Genomic_DNA"/>
</dbReference>
<dbReference type="Pfam" id="PF01420">
    <property type="entry name" value="Methylase_S"/>
    <property type="match status" value="1"/>
</dbReference>
<sequence length="213" mass="24227">MSPSELGDIPAGWKVGKLGDVADVTSSKRIFLSEYQNSGIPFYRSKEIIELSSGQQISNELYISEERFNEIKEKFGVPQMGDILLTSVGTIGISYLVRKNDCFYFKDGNLTWIKNFKMGFYGSVFIFYWLNNQITQQQIQSNTIGSTQKALTIQALSNLKIILPDVSTFKKLSLTLTSLYLKFEYNTKQIQTLTKTRDALLPKLMSGEIRIKE</sequence>
<evidence type="ECO:0000256" key="3">
    <source>
        <dbReference type="ARBA" id="ARBA00023125"/>
    </source>
</evidence>